<proteinExistence type="predicted"/>
<reference evidence="1 2" key="1">
    <citation type="submission" date="2018-05" db="EMBL/GenBank/DDBJ databases">
        <title>Draft genome of Methanospirillum stamsii Pt1.</title>
        <authorList>
            <person name="Dueholm M.S."/>
            <person name="Nielsen P.H."/>
            <person name="Bakmann L.F."/>
            <person name="Otzen D.E."/>
        </authorList>
    </citation>
    <scope>NUCLEOTIDE SEQUENCE [LARGE SCALE GENOMIC DNA]</scope>
    <source>
        <strain evidence="1 2">Pt1</strain>
    </source>
</reference>
<evidence type="ECO:0000313" key="1">
    <source>
        <dbReference type="EMBL" id="PWR76235.1"/>
    </source>
</evidence>
<sequence length="189" mass="19343">MGNIPFFHDIMTTKYSLWIPALLAAGVCIALCGLVSASSPQLPCEFYGTVAIQGSPAPAGSVITAYVNGTLQGSITMTQAGSFGGMGTFDERLIVMTGENDFANGVPAITFKINDKTADQTATYQPGASSAINLTVGGPAVTAPVTNTTTPVIVSQVPATPAPAPVQSQSVQTVNVTPTQPLVQQVQAQ</sequence>
<dbReference type="EMBL" id="QGMZ01000001">
    <property type="protein sequence ID" value="PWR76235.1"/>
    <property type="molecule type" value="Genomic_DNA"/>
</dbReference>
<organism evidence="1 2">
    <name type="scientific">Methanospirillum stamsii</name>
    <dbReference type="NCBI Taxonomy" id="1277351"/>
    <lineage>
        <taxon>Archaea</taxon>
        <taxon>Methanobacteriati</taxon>
        <taxon>Methanobacteriota</taxon>
        <taxon>Stenosarchaea group</taxon>
        <taxon>Methanomicrobia</taxon>
        <taxon>Methanomicrobiales</taxon>
        <taxon>Methanospirillaceae</taxon>
        <taxon>Methanospirillum</taxon>
    </lineage>
</organism>
<keyword evidence="2" id="KW-1185">Reference proteome</keyword>
<protein>
    <submittedName>
        <fullName evidence="1">Uncharacterized protein</fullName>
    </submittedName>
</protein>
<dbReference type="AlphaFoldDB" id="A0A2V2NCC6"/>
<gene>
    <name evidence="1" type="ORF">DLD82_00015</name>
</gene>
<dbReference type="Proteomes" id="UP000245934">
    <property type="component" value="Unassembled WGS sequence"/>
</dbReference>
<name>A0A2V2NCC6_9EURY</name>
<evidence type="ECO:0000313" key="2">
    <source>
        <dbReference type="Proteomes" id="UP000245934"/>
    </source>
</evidence>
<comment type="caution">
    <text evidence="1">The sequence shown here is derived from an EMBL/GenBank/DDBJ whole genome shotgun (WGS) entry which is preliminary data.</text>
</comment>
<accession>A0A2V2NCC6</accession>